<sequence>MDPEIRLDRPDLIRRIIHAGSDSAADIRLKQAKTVVAPPTETRKRGREQEVVEENPAKRSKTGDDKMGGKQCIQPEFSPKKLQSMKKARCEEKSTEEEKSIDEPVFSPKKLQNDQEFKKLIGLAFAEDGTMLFHVLWSTKEKTWEPLMEFKDYSRCIKQMVRRELRNGFEFTKLQKKTFEPNTGLKLRTLKYL</sequence>
<gene>
    <name evidence="2" type="primary">WBGene00280256</name>
</gene>
<reference evidence="2" key="2">
    <citation type="submission" date="2022-06" db="UniProtKB">
        <authorList>
            <consortium name="EnsemblMetazoa"/>
        </authorList>
    </citation>
    <scope>IDENTIFICATION</scope>
    <source>
        <strain evidence="2">PS312</strain>
    </source>
</reference>
<evidence type="ECO:0000313" key="3">
    <source>
        <dbReference type="Proteomes" id="UP000005239"/>
    </source>
</evidence>
<evidence type="ECO:0000256" key="1">
    <source>
        <dbReference type="SAM" id="MobiDB-lite"/>
    </source>
</evidence>
<keyword evidence="3" id="KW-1185">Reference proteome</keyword>
<accession>A0A2A6BRF1</accession>
<reference evidence="3" key="1">
    <citation type="journal article" date="2008" name="Nat. Genet.">
        <title>The Pristionchus pacificus genome provides a unique perspective on nematode lifestyle and parasitism.</title>
        <authorList>
            <person name="Dieterich C."/>
            <person name="Clifton S.W."/>
            <person name="Schuster L.N."/>
            <person name="Chinwalla A."/>
            <person name="Delehaunty K."/>
            <person name="Dinkelacker I."/>
            <person name="Fulton L."/>
            <person name="Fulton R."/>
            <person name="Godfrey J."/>
            <person name="Minx P."/>
            <person name="Mitreva M."/>
            <person name="Roeseler W."/>
            <person name="Tian H."/>
            <person name="Witte H."/>
            <person name="Yang S.P."/>
            <person name="Wilson R.K."/>
            <person name="Sommer R.J."/>
        </authorList>
    </citation>
    <scope>NUCLEOTIDE SEQUENCE [LARGE SCALE GENOMIC DNA]</scope>
    <source>
        <strain evidence="3">PS312</strain>
    </source>
</reference>
<dbReference type="EnsemblMetazoa" id="PPA41887.1">
    <property type="protein sequence ID" value="PPA41887.1"/>
    <property type="gene ID" value="WBGene00280256"/>
</dbReference>
<name>A0A2A6BRF1_PRIPA</name>
<feature type="region of interest" description="Disordered" evidence="1">
    <location>
        <begin position="31"/>
        <end position="105"/>
    </location>
</feature>
<organism evidence="2 3">
    <name type="scientific">Pristionchus pacificus</name>
    <name type="common">Parasitic nematode worm</name>
    <dbReference type="NCBI Taxonomy" id="54126"/>
    <lineage>
        <taxon>Eukaryota</taxon>
        <taxon>Metazoa</taxon>
        <taxon>Ecdysozoa</taxon>
        <taxon>Nematoda</taxon>
        <taxon>Chromadorea</taxon>
        <taxon>Rhabditida</taxon>
        <taxon>Rhabditina</taxon>
        <taxon>Diplogasteromorpha</taxon>
        <taxon>Diplogasteroidea</taxon>
        <taxon>Neodiplogasteridae</taxon>
        <taxon>Pristionchus</taxon>
    </lineage>
</organism>
<feature type="compositionally biased region" description="Basic and acidic residues" evidence="1">
    <location>
        <begin position="41"/>
        <end position="68"/>
    </location>
</feature>
<protein>
    <submittedName>
        <fullName evidence="2">Uncharacterized protein</fullName>
    </submittedName>
</protein>
<accession>A0A8R1UYD3</accession>
<dbReference type="AlphaFoldDB" id="A0A2A6BRF1"/>
<evidence type="ECO:0000313" key="2">
    <source>
        <dbReference type="EnsemblMetazoa" id="PPA41887.1"/>
    </source>
</evidence>
<proteinExistence type="predicted"/>
<dbReference type="Proteomes" id="UP000005239">
    <property type="component" value="Unassembled WGS sequence"/>
</dbReference>
<feature type="compositionally biased region" description="Basic and acidic residues" evidence="1">
    <location>
        <begin position="88"/>
        <end position="102"/>
    </location>
</feature>